<feature type="chain" id="PRO_5016663462" description="Type 1 fimbrial protein" evidence="1">
    <location>
        <begin position="18"/>
        <end position="132"/>
    </location>
</feature>
<evidence type="ECO:0000256" key="1">
    <source>
        <dbReference type="SAM" id="SignalP"/>
    </source>
</evidence>
<keyword evidence="1" id="KW-0732">Signal</keyword>
<evidence type="ECO:0000313" key="2">
    <source>
        <dbReference type="EMBL" id="RDI98079.1"/>
    </source>
</evidence>
<dbReference type="EMBL" id="QQSY01000003">
    <property type="protein sequence ID" value="RDI98079.1"/>
    <property type="molecule type" value="Genomic_DNA"/>
</dbReference>
<name>A0A370K601_9GAMM</name>
<reference evidence="2 3" key="1">
    <citation type="submission" date="2018-07" db="EMBL/GenBank/DDBJ databases">
        <title>Dyella solisilvae sp. nov., isolated from the pine and broad-leaved mixed forest soil.</title>
        <authorList>
            <person name="Gao Z."/>
            <person name="Qiu L."/>
        </authorList>
    </citation>
    <scope>NUCLEOTIDE SEQUENCE [LARGE SCALE GENOMIC DNA]</scope>
    <source>
        <strain evidence="2 3">DHG54</strain>
    </source>
</reference>
<accession>A0A370K601</accession>
<gene>
    <name evidence="2" type="ORF">DVT68_13430</name>
</gene>
<protein>
    <recommendedName>
        <fullName evidence="4">Type 1 fimbrial protein</fullName>
    </recommendedName>
</protein>
<comment type="caution">
    <text evidence="2">The sequence shown here is derived from an EMBL/GenBank/DDBJ whole genome shotgun (WGS) entry which is preliminary data.</text>
</comment>
<proteinExistence type="predicted"/>
<feature type="signal peptide" evidence="1">
    <location>
        <begin position="1"/>
        <end position="17"/>
    </location>
</feature>
<evidence type="ECO:0000313" key="3">
    <source>
        <dbReference type="Proteomes" id="UP000254711"/>
    </source>
</evidence>
<keyword evidence="3" id="KW-1185">Reference proteome</keyword>
<sequence>MACVVFGAAMTSGAAWAEDGGIPPSYLVTGDESPIAAYVAAARCDCASDAKDIGDSVDTSTLADMSGGTEIIQNTSLTGTVSNDSADHVISGYNLITGGSLAGEAGIPVVIQNSGSNVLIQNATVLTVQFKP</sequence>
<dbReference type="AlphaFoldDB" id="A0A370K601"/>
<dbReference type="Proteomes" id="UP000254711">
    <property type="component" value="Unassembled WGS sequence"/>
</dbReference>
<evidence type="ECO:0008006" key="4">
    <source>
        <dbReference type="Google" id="ProtNLM"/>
    </source>
</evidence>
<organism evidence="2 3">
    <name type="scientific">Dyella solisilvae</name>
    <dbReference type="NCBI Taxonomy" id="1920168"/>
    <lineage>
        <taxon>Bacteria</taxon>
        <taxon>Pseudomonadati</taxon>
        <taxon>Pseudomonadota</taxon>
        <taxon>Gammaproteobacteria</taxon>
        <taxon>Lysobacterales</taxon>
        <taxon>Rhodanobacteraceae</taxon>
        <taxon>Dyella</taxon>
    </lineage>
</organism>